<evidence type="ECO:0000256" key="1">
    <source>
        <dbReference type="ARBA" id="ARBA00023157"/>
    </source>
</evidence>
<dbReference type="PANTHER" id="PTHR13523">
    <property type="entry name" value="COILED-COIL-HELIX-COILED-COIL-HELIX DOMAIN CONTAINING 2/NUR77"/>
    <property type="match status" value="1"/>
</dbReference>
<reference evidence="5" key="1">
    <citation type="submission" date="2014-03" db="EMBL/GenBank/DDBJ databases">
        <authorList>
            <person name="Aksoy S."/>
            <person name="Warren W."/>
            <person name="Wilson R.K."/>
        </authorList>
    </citation>
    <scope>NUCLEOTIDE SEQUENCE [LARGE SCALE GENOMIC DNA]</scope>
    <source>
        <strain evidence="5">IAEA</strain>
    </source>
</reference>
<evidence type="ECO:0000259" key="3">
    <source>
        <dbReference type="Pfam" id="PF06747"/>
    </source>
</evidence>
<evidence type="ECO:0000313" key="5">
    <source>
        <dbReference type="Proteomes" id="UP000091820"/>
    </source>
</evidence>
<dbReference type="GO" id="GO:0007005">
    <property type="term" value="P:mitochondrion organization"/>
    <property type="evidence" value="ECO:0007669"/>
    <property type="project" value="InterPro"/>
</dbReference>
<dbReference type="PANTHER" id="PTHR13523:SF2">
    <property type="entry name" value="COILED-COIL-HELIX-COILED-COIL-HELIX DOMAIN CONTAINING 2, ISOFORM A-RELATED"/>
    <property type="match status" value="1"/>
</dbReference>
<dbReference type="STRING" id="37001.A0A1A9W154"/>
<keyword evidence="1" id="KW-1015">Disulfide bond</keyword>
<name>A0A1A9W154_9MUSC</name>
<dbReference type="InterPro" id="IPR055304">
    <property type="entry name" value="CHCHD2/10-like"/>
</dbReference>
<feature type="compositionally biased region" description="Low complexity" evidence="2">
    <location>
        <begin position="10"/>
        <end position="34"/>
    </location>
</feature>
<evidence type="ECO:0000256" key="2">
    <source>
        <dbReference type="SAM" id="MobiDB-lite"/>
    </source>
</evidence>
<feature type="region of interest" description="Disordered" evidence="2">
    <location>
        <begin position="83"/>
        <end position="114"/>
    </location>
</feature>
<protein>
    <submittedName>
        <fullName evidence="4">CHCH domain-containing protein</fullName>
    </submittedName>
</protein>
<dbReference type="AlphaFoldDB" id="A0A1A9W154"/>
<dbReference type="VEuPathDB" id="VectorBase:GBRI002521"/>
<organism evidence="4 5">
    <name type="scientific">Glossina brevipalpis</name>
    <dbReference type="NCBI Taxonomy" id="37001"/>
    <lineage>
        <taxon>Eukaryota</taxon>
        <taxon>Metazoa</taxon>
        <taxon>Ecdysozoa</taxon>
        <taxon>Arthropoda</taxon>
        <taxon>Hexapoda</taxon>
        <taxon>Insecta</taxon>
        <taxon>Pterygota</taxon>
        <taxon>Neoptera</taxon>
        <taxon>Endopterygota</taxon>
        <taxon>Diptera</taxon>
        <taxon>Brachycera</taxon>
        <taxon>Muscomorpha</taxon>
        <taxon>Hippoboscoidea</taxon>
        <taxon>Glossinidae</taxon>
        <taxon>Glossina</taxon>
    </lineage>
</organism>
<dbReference type="GO" id="GO:0005634">
    <property type="term" value="C:nucleus"/>
    <property type="evidence" value="ECO:0007669"/>
    <property type="project" value="TreeGrafter"/>
</dbReference>
<keyword evidence="5" id="KW-1185">Reference proteome</keyword>
<dbReference type="GO" id="GO:0005739">
    <property type="term" value="C:mitochondrion"/>
    <property type="evidence" value="ECO:0007669"/>
    <property type="project" value="TreeGrafter"/>
</dbReference>
<dbReference type="Pfam" id="PF06747">
    <property type="entry name" value="CHCH"/>
    <property type="match status" value="1"/>
</dbReference>
<reference evidence="4" key="2">
    <citation type="submission" date="2020-05" db="UniProtKB">
        <authorList>
            <consortium name="EnsemblMetazoa"/>
        </authorList>
    </citation>
    <scope>IDENTIFICATION</scope>
    <source>
        <strain evidence="4">IAEA</strain>
    </source>
</reference>
<dbReference type="PROSITE" id="PS51808">
    <property type="entry name" value="CHCH"/>
    <property type="match status" value="1"/>
</dbReference>
<dbReference type="EnsemblMetazoa" id="GBRI002521-RA">
    <property type="protein sequence ID" value="GBRI002521-PA"/>
    <property type="gene ID" value="GBRI002521"/>
</dbReference>
<sequence>MVRRGHRASSRPSAGRSPSRSYAPNSSRAASPPATDQKRDPASVMKQETSAKSLQQPSMGEQMAATAAGVAVGSAVGSVVGQGITGMFSGSSDNKEATAPVPNASQPTTTPTPAHQQYYANGVIEVDEMQGPCAREIKQFLQCAQEQSDISLCQGFNEALKQCKAKHYSC</sequence>
<proteinExistence type="predicted"/>
<dbReference type="InterPro" id="IPR010625">
    <property type="entry name" value="CHCH"/>
</dbReference>
<evidence type="ECO:0000313" key="4">
    <source>
        <dbReference type="EnsemblMetazoa" id="GBRI002521-PA"/>
    </source>
</evidence>
<accession>A0A1A9W154</accession>
<feature type="compositionally biased region" description="Polar residues" evidence="2">
    <location>
        <begin position="46"/>
        <end position="59"/>
    </location>
</feature>
<dbReference type="Proteomes" id="UP000091820">
    <property type="component" value="Unassembled WGS sequence"/>
</dbReference>
<feature type="region of interest" description="Disordered" evidence="2">
    <location>
        <begin position="1"/>
        <end position="68"/>
    </location>
</feature>
<feature type="domain" description="CHCH" evidence="3">
    <location>
        <begin position="133"/>
        <end position="165"/>
    </location>
</feature>